<dbReference type="GO" id="GO:0005886">
    <property type="term" value="C:plasma membrane"/>
    <property type="evidence" value="ECO:0007669"/>
    <property type="project" value="UniProtKB-SubCell"/>
</dbReference>
<keyword evidence="6 9" id="KW-1133">Transmembrane helix</keyword>
<feature type="transmembrane region" description="Helical" evidence="9">
    <location>
        <begin position="134"/>
        <end position="158"/>
    </location>
</feature>
<gene>
    <name evidence="11" type="ORF">D779_3839</name>
</gene>
<comment type="function">
    <text evidence="9">Part of the tripartite ATP-independent periplasmic (TRAP) transport system.</text>
</comment>
<dbReference type="PANTHER" id="PTHR35011">
    <property type="entry name" value="2,3-DIKETO-L-GULONATE TRAP TRANSPORTER SMALL PERMEASE PROTEIN YIAM"/>
    <property type="match status" value="1"/>
</dbReference>
<dbReference type="OrthoDB" id="2877624at2"/>
<keyword evidence="2 9" id="KW-0813">Transport</keyword>
<evidence type="ECO:0000256" key="6">
    <source>
        <dbReference type="ARBA" id="ARBA00022989"/>
    </source>
</evidence>
<evidence type="ECO:0000256" key="4">
    <source>
        <dbReference type="ARBA" id="ARBA00022519"/>
    </source>
</evidence>
<name>W9VBG5_9GAMM</name>
<dbReference type="InterPro" id="IPR007387">
    <property type="entry name" value="TRAP_DctQ"/>
</dbReference>
<evidence type="ECO:0000256" key="2">
    <source>
        <dbReference type="ARBA" id="ARBA00022448"/>
    </source>
</evidence>
<evidence type="ECO:0000256" key="8">
    <source>
        <dbReference type="ARBA" id="ARBA00038436"/>
    </source>
</evidence>
<comment type="subunit">
    <text evidence="9">The complex comprises the extracytoplasmic solute receptor protein and the two transmembrane proteins.</text>
</comment>
<dbReference type="GO" id="GO:0022857">
    <property type="term" value="F:transmembrane transporter activity"/>
    <property type="evidence" value="ECO:0007669"/>
    <property type="project" value="UniProtKB-UniRule"/>
</dbReference>
<dbReference type="GO" id="GO:0015740">
    <property type="term" value="P:C4-dicarboxylate transport"/>
    <property type="evidence" value="ECO:0007669"/>
    <property type="project" value="TreeGrafter"/>
</dbReference>
<dbReference type="EMBL" id="AONC01000072">
    <property type="protein sequence ID" value="EXJ13367.1"/>
    <property type="molecule type" value="Genomic_DNA"/>
</dbReference>
<feature type="domain" description="Tripartite ATP-independent periplasmic transporters DctQ component" evidence="10">
    <location>
        <begin position="30"/>
        <end position="159"/>
    </location>
</feature>
<comment type="subcellular location">
    <subcellularLocation>
        <location evidence="1 9">Cell inner membrane</location>
        <topology evidence="1 9">Multi-pass membrane protein</topology>
    </subcellularLocation>
</comment>
<accession>W9VBG5</accession>
<evidence type="ECO:0000256" key="3">
    <source>
        <dbReference type="ARBA" id="ARBA00022475"/>
    </source>
</evidence>
<keyword evidence="4 9" id="KW-0997">Cell inner membrane</keyword>
<evidence type="ECO:0000256" key="7">
    <source>
        <dbReference type="ARBA" id="ARBA00023136"/>
    </source>
</evidence>
<evidence type="ECO:0000256" key="1">
    <source>
        <dbReference type="ARBA" id="ARBA00004429"/>
    </source>
</evidence>
<keyword evidence="3" id="KW-1003">Cell membrane</keyword>
<sequence>MSPRSLSVRSLADLGTALLGGACALTMLAMIVLTVVDVVGRYLFAAPLPGAGELIELMLVGVIFLGLPLVSLSDGHVTVDLLTERMPDWTRAPLLALAQLVNALVLGVIGWRLLVMGGTLAGYGQTSLYLRLPIAPFADAAAVLCWLASAVLVVMVVLRIPGHRHNEDASFTD</sequence>
<evidence type="ECO:0000313" key="12">
    <source>
        <dbReference type="Proteomes" id="UP000019460"/>
    </source>
</evidence>
<evidence type="ECO:0000313" key="11">
    <source>
        <dbReference type="EMBL" id="EXJ13367.1"/>
    </source>
</evidence>
<evidence type="ECO:0000256" key="9">
    <source>
        <dbReference type="RuleBase" id="RU369079"/>
    </source>
</evidence>
<keyword evidence="7 9" id="KW-0472">Membrane</keyword>
<feature type="transmembrane region" description="Helical" evidence="9">
    <location>
        <begin position="94"/>
        <end position="114"/>
    </location>
</feature>
<dbReference type="InterPro" id="IPR055348">
    <property type="entry name" value="DctQ"/>
</dbReference>
<proteinExistence type="inferred from homology"/>
<protein>
    <recommendedName>
        <fullName evidence="9">TRAP transporter small permease protein</fullName>
    </recommendedName>
</protein>
<dbReference type="RefSeq" id="WP_043757394.1">
    <property type="nucleotide sequence ID" value="NZ_AONC01000072.1"/>
</dbReference>
<dbReference type="STRING" id="1249627.D779_3839"/>
<reference evidence="11 12" key="1">
    <citation type="submission" date="2012-11" db="EMBL/GenBank/DDBJ databases">
        <title>Genome assembly of Thiorhodococcus sp. AK35.</title>
        <authorList>
            <person name="Nupur N."/>
            <person name="Khatri I."/>
            <person name="Subramanian S."/>
            <person name="Pinnaka A."/>
        </authorList>
    </citation>
    <scope>NUCLEOTIDE SEQUENCE [LARGE SCALE GENOMIC DNA]</scope>
    <source>
        <strain evidence="11 12">AK35</strain>
    </source>
</reference>
<organism evidence="11 12">
    <name type="scientific">Imhoffiella purpurea</name>
    <dbReference type="NCBI Taxonomy" id="1249627"/>
    <lineage>
        <taxon>Bacteria</taxon>
        <taxon>Pseudomonadati</taxon>
        <taxon>Pseudomonadota</taxon>
        <taxon>Gammaproteobacteria</taxon>
        <taxon>Chromatiales</taxon>
        <taxon>Chromatiaceae</taxon>
        <taxon>Imhoffiella</taxon>
    </lineage>
</organism>
<comment type="similarity">
    <text evidence="8 9">Belongs to the TRAP transporter small permease family.</text>
</comment>
<dbReference type="Pfam" id="PF04290">
    <property type="entry name" value="DctQ"/>
    <property type="match status" value="1"/>
</dbReference>
<feature type="transmembrane region" description="Helical" evidence="9">
    <location>
        <begin position="12"/>
        <end position="34"/>
    </location>
</feature>
<dbReference type="AlphaFoldDB" id="W9VBG5"/>
<comment type="caution">
    <text evidence="11">The sequence shown here is derived from an EMBL/GenBank/DDBJ whole genome shotgun (WGS) entry which is preliminary data.</text>
</comment>
<keyword evidence="5 9" id="KW-0812">Transmembrane</keyword>
<feature type="transmembrane region" description="Helical" evidence="9">
    <location>
        <begin position="54"/>
        <end position="73"/>
    </location>
</feature>
<evidence type="ECO:0000259" key="10">
    <source>
        <dbReference type="Pfam" id="PF04290"/>
    </source>
</evidence>
<evidence type="ECO:0000256" key="5">
    <source>
        <dbReference type="ARBA" id="ARBA00022692"/>
    </source>
</evidence>
<dbReference type="Proteomes" id="UP000019460">
    <property type="component" value="Unassembled WGS sequence"/>
</dbReference>
<dbReference type="eggNOG" id="COG3090">
    <property type="taxonomic scope" value="Bacteria"/>
</dbReference>
<keyword evidence="12" id="KW-1185">Reference proteome</keyword>
<dbReference type="PANTHER" id="PTHR35011:SF10">
    <property type="entry name" value="TRAP TRANSPORTER SMALL PERMEASE PROTEIN"/>
    <property type="match status" value="1"/>
</dbReference>